<feature type="compositionally biased region" description="Acidic residues" evidence="1">
    <location>
        <begin position="275"/>
        <end position="287"/>
    </location>
</feature>
<dbReference type="Proteomes" id="UP001159427">
    <property type="component" value="Unassembled WGS sequence"/>
</dbReference>
<accession>A0ABN8MDP4</accession>
<name>A0ABN8MDP4_9CNID</name>
<evidence type="ECO:0000313" key="3">
    <source>
        <dbReference type="Proteomes" id="UP001159427"/>
    </source>
</evidence>
<evidence type="ECO:0000313" key="2">
    <source>
        <dbReference type="EMBL" id="CAH3027124.1"/>
    </source>
</evidence>
<comment type="caution">
    <text evidence="2">The sequence shown here is derived from an EMBL/GenBank/DDBJ whole genome shotgun (WGS) entry which is preliminary data.</text>
</comment>
<feature type="compositionally biased region" description="Acidic residues" evidence="1">
    <location>
        <begin position="297"/>
        <end position="313"/>
    </location>
</feature>
<sequence>PANLVPATEQNIAETYRQHWPQIRTRFSRTNRLQDWYNFRLSTISPSSLREQLNRIFADQPTVFKVNFSFGFILRNTEAGALQYHHPSANNHLVLEQPFLISSPDDLERLYQQIAEIDFLEWVRQQRPNSKWVVDLITNVTWFVWKIRDHPIGRGKYLPGYIADNYGLDALENNAKTGKPYEDNLCFFRCLALHNGCHTKNLERDTKYYYQQYREAELKNTEKLNWESAHVPLSVSVCKFMQYLTKISLKSSSILREQFAPVFEALKQEGSQQAESEEGEDNDEELSDNERDIDLMASDDDDDEEEIEPENEEDRAFLNDEVTENDPSFYRRLNVELDTERRQERRQQRDELAQYEDVLFGQEQTSDNKVLTKLAEKLNAYLQELPVLGFNSGKYDLNAVKEFVFPYLIESQPIKFTVKRNSNHMCLK</sequence>
<proteinExistence type="predicted"/>
<dbReference type="EMBL" id="CALNXI010000438">
    <property type="protein sequence ID" value="CAH3027124.1"/>
    <property type="molecule type" value="Genomic_DNA"/>
</dbReference>
<evidence type="ECO:0000256" key="1">
    <source>
        <dbReference type="SAM" id="MobiDB-lite"/>
    </source>
</evidence>
<feature type="region of interest" description="Disordered" evidence="1">
    <location>
        <begin position="268"/>
        <end position="321"/>
    </location>
</feature>
<reference evidence="2 3" key="1">
    <citation type="submission" date="2022-05" db="EMBL/GenBank/DDBJ databases">
        <authorList>
            <consortium name="Genoscope - CEA"/>
            <person name="William W."/>
        </authorList>
    </citation>
    <scope>NUCLEOTIDE SEQUENCE [LARGE SCALE GENOMIC DNA]</scope>
</reference>
<organism evidence="2 3">
    <name type="scientific">Porites evermanni</name>
    <dbReference type="NCBI Taxonomy" id="104178"/>
    <lineage>
        <taxon>Eukaryota</taxon>
        <taxon>Metazoa</taxon>
        <taxon>Cnidaria</taxon>
        <taxon>Anthozoa</taxon>
        <taxon>Hexacorallia</taxon>
        <taxon>Scleractinia</taxon>
        <taxon>Fungiina</taxon>
        <taxon>Poritidae</taxon>
        <taxon>Porites</taxon>
    </lineage>
</organism>
<feature type="non-terminal residue" evidence="2">
    <location>
        <position position="428"/>
    </location>
</feature>
<feature type="non-terminal residue" evidence="2">
    <location>
        <position position="1"/>
    </location>
</feature>
<keyword evidence="3" id="KW-1185">Reference proteome</keyword>
<protein>
    <submittedName>
        <fullName evidence="2">Uncharacterized protein</fullName>
    </submittedName>
</protein>
<gene>
    <name evidence="2" type="ORF">PEVE_00030787</name>
</gene>